<evidence type="ECO:0000256" key="1">
    <source>
        <dbReference type="ARBA" id="ARBA00010923"/>
    </source>
</evidence>
<proteinExistence type="inferred from homology"/>
<comment type="similarity">
    <text evidence="1">Belongs to the type-I restriction system S methylase family.</text>
</comment>
<keyword evidence="3" id="KW-0238">DNA-binding</keyword>
<accession>A0ABQ4AHZ9</accession>
<protein>
    <recommendedName>
        <fullName evidence="4">Type I restriction modification DNA specificity domain-containing protein</fullName>
    </recommendedName>
</protein>
<reference evidence="5 6" key="1">
    <citation type="submission" date="2021-01" db="EMBL/GenBank/DDBJ databases">
        <title>Whole genome shotgun sequence of Actinoplanes lobatus NBRC 12513.</title>
        <authorList>
            <person name="Komaki H."/>
            <person name="Tamura T."/>
        </authorList>
    </citation>
    <scope>NUCLEOTIDE SEQUENCE [LARGE SCALE GENOMIC DNA]</scope>
    <source>
        <strain evidence="5 6">NBRC 12513</strain>
    </source>
</reference>
<evidence type="ECO:0000259" key="4">
    <source>
        <dbReference type="Pfam" id="PF01420"/>
    </source>
</evidence>
<dbReference type="PANTHER" id="PTHR30408">
    <property type="entry name" value="TYPE-1 RESTRICTION ENZYME ECOKI SPECIFICITY PROTEIN"/>
    <property type="match status" value="1"/>
</dbReference>
<dbReference type="SUPFAM" id="SSF116734">
    <property type="entry name" value="DNA methylase specificity domain"/>
    <property type="match status" value="2"/>
</dbReference>
<feature type="domain" description="Type I restriction modification DNA specificity" evidence="4">
    <location>
        <begin position="73"/>
        <end position="176"/>
    </location>
</feature>
<gene>
    <name evidence="5" type="ORF">Alo02nite_35210</name>
</gene>
<dbReference type="Pfam" id="PF01420">
    <property type="entry name" value="Methylase_S"/>
    <property type="match status" value="1"/>
</dbReference>
<comment type="caution">
    <text evidence="5">The sequence shown here is derived from an EMBL/GenBank/DDBJ whole genome shotgun (WGS) entry which is preliminary data.</text>
</comment>
<dbReference type="CDD" id="cd17256">
    <property type="entry name" value="RMtype1_S_EcoJA65PI-TRD1-CR1_like"/>
    <property type="match status" value="1"/>
</dbReference>
<sequence>MNYATVRLKRLVAPGRAITYGIVQAGADYPGGVPYIRPVDMTPNGGLKDPSALLRTDPAIARAYRRSAVMPTDVVVSIGPSFGKVMVVPKDLQGANLTQGTARVAPAHGVHPRFLYWALQSTQARQHWEISVGGATFKALNLEPLSMTPIPVAPTDEQRRIADFLDAETRLIDTVRAGRQRMIELLALKRDRLVDELVSGGQDASAFVPLKYLVSSVSVGIVITPAAWYVEAGGVPALRGLNVKQGRIDASDLVQISHEGHLLHRKSRLAAGDLVVVRTGQAGAAAVVPAELDGVNCIDLVIVRPGTALIPKFAEYLLNSSYAKRRVSEFSVGSIQAHFNVAAMKEMPVPRYPVAEQKRRVSAIEEAVQPIEKAISQMREQDQLLAERRQALITAAVTGQIDVTTARGLD</sequence>
<dbReference type="EMBL" id="BOMP01000051">
    <property type="protein sequence ID" value="GIE40623.1"/>
    <property type="molecule type" value="Genomic_DNA"/>
</dbReference>
<keyword evidence="2" id="KW-0680">Restriction system</keyword>
<name>A0ABQ4AHZ9_9ACTN</name>
<dbReference type="InterPro" id="IPR052021">
    <property type="entry name" value="Type-I_RS_S_subunit"/>
</dbReference>
<evidence type="ECO:0000313" key="5">
    <source>
        <dbReference type="EMBL" id="GIE40623.1"/>
    </source>
</evidence>
<keyword evidence="6" id="KW-1185">Reference proteome</keyword>
<dbReference type="InterPro" id="IPR044946">
    <property type="entry name" value="Restrct_endonuc_typeI_TRD_sf"/>
</dbReference>
<dbReference type="InterPro" id="IPR000055">
    <property type="entry name" value="Restrct_endonuc_typeI_TRD"/>
</dbReference>
<dbReference type="PANTHER" id="PTHR30408:SF12">
    <property type="entry name" value="TYPE I RESTRICTION ENZYME MJAVIII SPECIFICITY SUBUNIT"/>
    <property type="match status" value="1"/>
</dbReference>
<dbReference type="Gene3D" id="3.90.220.20">
    <property type="entry name" value="DNA methylase specificity domains"/>
    <property type="match status" value="2"/>
</dbReference>
<evidence type="ECO:0000256" key="2">
    <source>
        <dbReference type="ARBA" id="ARBA00022747"/>
    </source>
</evidence>
<dbReference type="Proteomes" id="UP000631312">
    <property type="component" value="Unassembled WGS sequence"/>
</dbReference>
<evidence type="ECO:0000256" key="3">
    <source>
        <dbReference type="ARBA" id="ARBA00023125"/>
    </source>
</evidence>
<organism evidence="5 6">
    <name type="scientific">Actinoplanes lobatus</name>
    <dbReference type="NCBI Taxonomy" id="113568"/>
    <lineage>
        <taxon>Bacteria</taxon>
        <taxon>Bacillati</taxon>
        <taxon>Actinomycetota</taxon>
        <taxon>Actinomycetes</taxon>
        <taxon>Micromonosporales</taxon>
        <taxon>Micromonosporaceae</taxon>
        <taxon>Actinoplanes</taxon>
    </lineage>
</organism>
<evidence type="ECO:0000313" key="6">
    <source>
        <dbReference type="Proteomes" id="UP000631312"/>
    </source>
</evidence>